<evidence type="ECO:0000256" key="3">
    <source>
        <dbReference type="HAMAP-Rule" id="MF_02219"/>
    </source>
</evidence>
<keyword evidence="3" id="KW-0998">Cell outer membrane</keyword>
<dbReference type="InterPro" id="IPR050810">
    <property type="entry name" value="Bact_Secretion_Sys_Channel"/>
</dbReference>
<dbReference type="RefSeq" id="WP_084692888.1">
    <property type="nucleotide sequence ID" value="NZ_CP059735.1"/>
</dbReference>
<feature type="chain" id="PRO_5041754184" description="Type 3 secretion system secretin" evidence="3">
    <location>
        <begin position="22"/>
        <end position="547"/>
    </location>
</feature>
<dbReference type="KEGG" id="tact:SG35_014650"/>
<dbReference type="GO" id="GO:0015627">
    <property type="term" value="C:type II protein secretion system complex"/>
    <property type="evidence" value="ECO:0007669"/>
    <property type="project" value="TreeGrafter"/>
</dbReference>
<protein>
    <recommendedName>
        <fullName evidence="3">Type 3 secretion system secretin</fullName>
        <shortName evidence="3">T3SS secretin</shortName>
    </recommendedName>
</protein>
<comment type="similarity">
    <text evidence="3">Belongs to the bacterial secretin family. T3SS SctC subfamily.</text>
</comment>
<name>A0AAE9YHD7_9GAMM</name>
<feature type="domain" description="Type II/III secretion system secretin-like" evidence="6">
    <location>
        <begin position="366"/>
        <end position="524"/>
    </location>
</feature>
<evidence type="ECO:0000256" key="4">
    <source>
        <dbReference type="RuleBase" id="RU004004"/>
    </source>
</evidence>
<feature type="signal peptide" evidence="3">
    <location>
        <begin position="1"/>
        <end position="21"/>
    </location>
</feature>
<dbReference type="HAMAP" id="MF_02219">
    <property type="entry name" value="Type_III_secretin"/>
    <property type="match status" value="1"/>
</dbReference>
<dbReference type="Gene3D" id="3.55.50.30">
    <property type="match status" value="1"/>
</dbReference>
<dbReference type="PANTHER" id="PTHR30332">
    <property type="entry name" value="PROBABLE GENERAL SECRETION PATHWAY PROTEIN D"/>
    <property type="match status" value="1"/>
</dbReference>
<evidence type="ECO:0000256" key="1">
    <source>
        <dbReference type="ARBA" id="ARBA00004442"/>
    </source>
</evidence>
<comment type="subunit">
    <text evidence="3">The core secretion machinery of the T3SS is composed of approximately 20 different proteins, including cytoplasmic components, a base, an export apparatus and a needle. This subunit is part of the base, which anchors the injectisome in the bacterial cell envelope. Forms a stable homooligomeric complex.</text>
</comment>
<dbReference type="GO" id="GO:0030254">
    <property type="term" value="P:protein secretion by the type III secretion system"/>
    <property type="evidence" value="ECO:0007669"/>
    <property type="project" value="UniProtKB-UniRule"/>
</dbReference>
<dbReference type="AlphaFoldDB" id="A0AAE9YHD7"/>
<reference evidence="8 9" key="2">
    <citation type="journal article" date="2022" name="Mar. Drugs">
        <title>Bioassay-Guided Fractionation Leads to the Detection of Cholic Acid Generated by the Rare Thalassomonas sp.</title>
        <authorList>
            <person name="Pheiffer F."/>
            <person name="Schneider Y.K."/>
            <person name="Hansen E.H."/>
            <person name="Andersen J.H."/>
            <person name="Isaksson J."/>
            <person name="Busche T."/>
            <person name="R C."/>
            <person name="Kalinowski J."/>
            <person name="Zyl L.V."/>
            <person name="Trindade M."/>
        </authorList>
    </citation>
    <scope>NUCLEOTIDE SEQUENCE [LARGE SCALE GENOMIC DNA]</scope>
    <source>
        <strain evidence="8 9">A5K-106</strain>
    </source>
</reference>
<proteinExistence type="inferred from homology"/>
<dbReference type="Gene3D" id="3.30.1370.120">
    <property type="match status" value="2"/>
</dbReference>
<dbReference type="PANTHER" id="PTHR30332:SF5">
    <property type="entry name" value="SPI-1 TYPE 3 SECRETION SYSTEM SECRETIN"/>
    <property type="match status" value="1"/>
</dbReference>
<evidence type="ECO:0000256" key="5">
    <source>
        <dbReference type="SAM" id="MobiDB-lite"/>
    </source>
</evidence>
<organism evidence="8 9">
    <name type="scientific">Thalassomonas actiniarum</name>
    <dbReference type="NCBI Taxonomy" id="485447"/>
    <lineage>
        <taxon>Bacteria</taxon>
        <taxon>Pseudomonadati</taxon>
        <taxon>Pseudomonadota</taxon>
        <taxon>Gammaproteobacteria</taxon>
        <taxon>Alteromonadales</taxon>
        <taxon>Colwelliaceae</taxon>
        <taxon>Thalassomonas</taxon>
    </lineage>
</organism>
<dbReference type="PRINTS" id="PR01337">
    <property type="entry name" value="TYPE3OMGPROT"/>
</dbReference>
<evidence type="ECO:0000313" key="8">
    <source>
        <dbReference type="EMBL" id="WDD96620.1"/>
    </source>
</evidence>
<keyword evidence="3" id="KW-0811">Translocation</keyword>
<evidence type="ECO:0000256" key="2">
    <source>
        <dbReference type="ARBA" id="ARBA00022729"/>
    </source>
</evidence>
<keyword evidence="2 3" id="KW-0732">Signal</keyword>
<keyword evidence="3 4" id="KW-0813">Transport</keyword>
<dbReference type="NCBIfam" id="TIGR02516">
    <property type="entry name" value="type_III_yscC"/>
    <property type="match status" value="1"/>
</dbReference>
<evidence type="ECO:0000313" key="9">
    <source>
        <dbReference type="Proteomes" id="UP000032568"/>
    </source>
</evidence>
<sequence length="547" mass="60194" precursor="true">MMTFLRYSLILLTLFALPALSSQPDWKGQKYGYMASGETLKEILREFASSYGIPANVSDSLDMPINGNFPENTAENILKQLSAISNMTWYYDGHMLHFYRTDESESAVVQLKYISTQDLYQTMRVLPWWQLNAQWTALEQQKLIFVAGAPKFVEMVVKVAAMLDKEVRKQHEDKFVISTFRLQYASATDYTYNYRGQEKQVPGVLSLLTNTISGNQAGQVTQVRTPMPTLQGRLPLSSAKAKGQNSPGSEAIPFAEEEPTGSAGIKPFIKADHRLNAIVIGDTQANVETYGELIKSLDVPLDQIEVNVTMVNIQSDDLSELGVDWQYTSNDYAVNVGDISSTGSLASGELQLIAGAAGNLVSKIRALATEGKAKITSQPSVLTLDNYEAVLDNSNTFYVRLSGEDVVDLFPVTVGTLVRVTPHIQRTLDGEAVRMDIQIEDGQQTEQSVDGIPVISNTLINTQAVIGKNQSLLIGGYYFDSEGESVSKVPLLHRIPLLGNLFKSTSKTSVKMLRLFLISPHVVQASDIAMGKQGAQLNTPSNFKLIK</sequence>
<keyword evidence="3" id="KW-0653">Protein transport</keyword>
<dbReference type="Proteomes" id="UP000032568">
    <property type="component" value="Chromosome"/>
</dbReference>
<keyword evidence="3" id="KW-0472">Membrane</keyword>
<keyword evidence="9" id="KW-1185">Reference proteome</keyword>
<dbReference type="GO" id="GO:0030257">
    <property type="term" value="C:type III protein secretion system complex"/>
    <property type="evidence" value="ECO:0007669"/>
    <property type="project" value="UniProtKB-UniRule"/>
</dbReference>
<dbReference type="Pfam" id="PF03958">
    <property type="entry name" value="Secretin_N"/>
    <property type="match status" value="1"/>
</dbReference>
<gene>
    <name evidence="3 8" type="primary">sctC</name>
    <name evidence="8" type="ORF">SG35_014650</name>
</gene>
<dbReference type="Pfam" id="PF00263">
    <property type="entry name" value="Secretin"/>
    <property type="match status" value="1"/>
</dbReference>
<feature type="region of interest" description="Disordered" evidence="5">
    <location>
        <begin position="238"/>
        <end position="259"/>
    </location>
</feature>
<reference evidence="8 9" key="1">
    <citation type="journal article" date="2015" name="Genome Announc.">
        <title>Draft Genome Sequences of Marine Isolates of Thalassomonas viridans and Thalassomonas actiniarum.</title>
        <authorList>
            <person name="Olonade I."/>
            <person name="van Zyl L.J."/>
            <person name="Trindade M."/>
        </authorList>
    </citation>
    <scope>NUCLEOTIDE SEQUENCE [LARGE SCALE GENOMIC DNA]</scope>
    <source>
        <strain evidence="8 9">A5K-106</strain>
    </source>
</reference>
<accession>A0AAE9YHD7</accession>
<comment type="function">
    <text evidence="3">Component of the type III secretion system (T3SS), also called injectisome, which is used to inject bacterial effector proteins into eukaryotic host cells. Forms a ring-shaped multimeric structure with an apparent central pore in the outer membrane.</text>
</comment>
<dbReference type="GO" id="GO:0009279">
    <property type="term" value="C:cell outer membrane"/>
    <property type="evidence" value="ECO:0007669"/>
    <property type="project" value="UniProtKB-SubCell"/>
</dbReference>
<evidence type="ECO:0000259" key="7">
    <source>
        <dbReference type="Pfam" id="PF03958"/>
    </source>
</evidence>
<dbReference type="EMBL" id="CP059735">
    <property type="protein sequence ID" value="WDD96620.1"/>
    <property type="molecule type" value="Genomic_DNA"/>
</dbReference>
<dbReference type="InterPro" id="IPR038591">
    <property type="entry name" value="NolW-like_sf"/>
</dbReference>
<dbReference type="InterPro" id="IPR003522">
    <property type="entry name" value="T3SS_OM_pore_YscC"/>
</dbReference>
<comment type="subcellular location">
    <subcellularLocation>
        <location evidence="1 3 4">Cell outer membrane</location>
    </subcellularLocation>
</comment>
<evidence type="ECO:0000259" key="6">
    <source>
        <dbReference type="Pfam" id="PF00263"/>
    </source>
</evidence>
<feature type="domain" description="NolW-like" evidence="7">
    <location>
        <begin position="178"/>
        <end position="303"/>
    </location>
</feature>
<dbReference type="InterPro" id="IPR005644">
    <property type="entry name" value="NolW-like"/>
</dbReference>
<dbReference type="InterPro" id="IPR004846">
    <property type="entry name" value="T2SS/T3SS_dom"/>
</dbReference>